<dbReference type="SUPFAM" id="SSF52172">
    <property type="entry name" value="CheY-like"/>
    <property type="match status" value="1"/>
</dbReference>
<evidence type="ECO:0000313" key="8">
    <source>
        <dbReference type="EMBL" id="SEL95693.1"/>
    </source>
</evidence>
<evidence type="ECO:0000259" key="6">
    <source>
        <dbReference type="PROSITE" id="PS50043"/>
    </source>
</evidence>
<keyword evidence="4" id="KW-0804">Transcription</keyword>
<dbReference type="InterPro" id="IPR058245">
    <property type="entry name" value="NreC/VraR/RcsB-like_REC"/>
</dbReference>
<feature type="domain" description="Response regulatory" evidence="7">
    <location>
        <begin position="4"/>
        <end position="120"/>
    </location>
</feature>
<sequence length="211" mass="23846">MKVNVLLADDHKVIRLGSLFLVKEVFGNPVIREAGTWQDTVNTINEHPVDLVILDIEIPGGLGVNMIPLLKTRKTGLKVLMLTASDEAVYALRYLDQGANGFIQKSAGEDELKKAIQRVYDGKQYISSAVKEMILENRLTKGKQTSINPFELLSNRELEVCRFLLKGYKLGDIAKQLQLHTSTVGTYKNNIFEKLQVNNLRLLLDKFQLYK</sequence>
<reference evidence="9" key="1">
    <citation type="submission" date="2016-10" db="EMBL/GenBank/DDBJ databases">
        <authorList>
            <person name="Varghese N."/>
            <person name="Submissions S."/>
        </authorList>
    </citation>
    <scope>NUCLEOTIDE SEQUENCE [LARGE SCALE GENOMIC DNA]</scope>
    <source>
        <strain evidence="9">DSM 18733</strain>
    </source>
</reference>
<dbReference type="GO" id="GO:0000160">
    <property type="term" value="P:phosphorelay signal transduction system"/>
    <property type="evidence" value="ECO:0007669"/>
    <property type="project" value="InterPro"/>
</dbReference>
<dbReference type="CDD" id="cd06170">
    <property type="entry name" value="LuxR_C_like"/>
    <property type="match status" value="1"/>
</dbReference>
<dbReference type="InterPro" id="IPR039420">
    <property type="entry name" value="WalR-like"/>
</dbReference>
<keyword evidence="1 5" id="KW-0597">Phosphoprotein</keyword>
<dbReference type="Proteomes" id="UP000199421">
    <property type="component" value="Unassembled WGS sequence"/>
</dbReference>
<evidence type="ECO:0000256" key="1">
    <source>
        <dbReference type="ARBA" id="ARBA00022553"/>
    </source>
</evidence>
<organism evidence="8 9">
    <name type="scientific">Olivibacter domesticus</name>
    <name type="common">Pseudosphingobacterium domesticum</name>
    <dbReference type="NCBI Taxonomy" id="407022"/>
    <lineage>
        <taxon>Bacteria</taxon>
        <taxon>Pseudomonadati</taxon>
        <taxon>Bacteroidota</taxon>
        <taxon>Sphingobacteriia</taxon>
        <taxon>Sphingobacteriales</taxon>
        <taxon>Sphingobacteriaceae</taxon>
        <taxon>Olivibacter</taxon>
    </lineage>
</organism>
<dbReference type="GO" id="GO:0006355">
    <property type="term" value="P:regulation of DNA-templated transcription"/>
    <property type="evidence" value="ECO:0007669"/>
    <property type="project" value="InterPro"/>
</dbReference>
<dbReference type="STRING" id="407022.SAMN05661044_03866"/>
<dbReference type="PANTHER" id="PTHR43214">
    <property type="entry name" value="TWO-COMPONENT RESPONSE REGULATOR"/>
    <property type="match status" value="1"/>
</dbReference>
<dbReference type="SMART" id="SM00421">
    <property type="entry name" value="HTH_LUXR"/>
    <property type="match status" value="1"/>
</dbReference>
<keyword evidence="9" id="KW-1185">Reference proteome</keyword>
<dbReference type="InterPro" id="IPR000792">
    <property type="entry name" value="Tscrpt_reg_LuxR_C"/>
</dbReference>
<proteinExistence type="predicted"/>
<dbReference type="SUPFAM" id="SSF46894">
    <property type="entry name" value="C-terminal effector domain of the bipartite response regulators"/>
    <property type="match status" value="1"/>
</dbReference>
<evidence type="ECO:0000256" key="2">
    <source>
        <dbReference type="ARBA" id="ARBA00023015"/>
    </source>
</evidence>
<dbReference type="RefSeq" id="WP_093327549.1">
    <property type="nucleotide sequence ID" value="NZ_FOAF01000005.1"/>
</dbReference>
<dbReference type="SMART" id="SM00448">
    <property type="entry name" value="REC"/>
    <property type="match status" value="1"/>
</dbReference>
<dbReference type="InterPro" id="IPR011006">
    <property type="entry name" value="CheY-like_superfamily"/>
</dbReference>
<feature type="modified residue" description="4-aspartylphosphate" evidence="5">
    <location>
        <position position="55"/>
    </location>
</feature>
<evidence type="ECO:0000259" key="7">
    <source>
        <dbReference type="PROSITE" id="PS50110"/>
    </source>
</evidence>
<dbReference type="OrthoDB" id="1013073at2"/>
<evidence type="ECO:0000313" key="9">
    <source>
        <dbReference type="Proteomes" id="UP000199421"/>
    </source>
</evidence>
<dbReference type="EMBL" id="FOAF01000005">
    <property type="protein sequence ID" value="SEL95693.1"/>
    <property type="molecule type" value="Genomic_DNA"/>
</dbReference>
<keyword evidence="2" id="KW-0805">Transcription regulation</keyword>
<evidence type="ECO:0000256" key="3">
    <source>
        <dbReference type="ARBA" id="ARBA00023125"/>
    </source>
</evidence>
<keyword evidence="3" id="KW-0238">DNA-binding</keyword>
<evidence type="ECO:0000256" key="5">
    <source>
        <dbReference type="PROSITE-ProRule" id="PRU00169"/>
    </source>
</evidence>
<dbReference type="Gene3D" id="3.40.50.2300">
    <property type="match status" value="1"/>
</dbReference>
<dbReference type="PRINTS" id="PR00038">
    <property type="entry name" value="HTHLUXR"/>
</dbReference>
<dbReference type="CDD" id="cd17535">
    <property type="entry name" value="REC_NarL-like"/>
    <property type="match status" value="1"/>
</dbReference>
<dbReference type="InterPro" id="IPR001789">
    <property type="entry name" value="Sig_transdc_resp-reg_receiver"/>
</dbReference>
<evidence type="ECO:0000256" key="4">
    <source>
        <dbReference type="ARBA" id="ARBA00023163"/>
    </source>
</evidence>
<name>A0A1H7UF89_OLID1</name>
<protein>
    <submittedName>
        <fullName evidence="8">Two component transcriptional regulator, LuxR family</fullName>
    </submittedName>
</protein>
<accession>A0A1H7UF89</accession>
<dbReference type="Pfam" id="PF00072">
    <property type="entry name" value="Response_reg"/>
    <property type="match status" value="1"/>
</dbReference>
<dbReference type="PROSITE" id="PS50043">
    <property type="entry name" value="HTH_LUXR_2"/>
    <property type="match status" value="1"/>
</dbReference>
<feature type="domain" description="HTH luxR-type" evidence="6">
    <location>
        <begin position="146"/>
        <end position="211"/>
    </location>
</feature>
<dbReference type="PANTHER" id="PTHR43214:SF41">
    <property type="entry name" value="NITRATE_NITRITE RESPONSE REGULATOR PROTEIN NARP"/>
    <property type="match status" value="1"/>
</dbReference>
<dbReference type="GO" id="GO:0003677">
    <property type="term" value="F:DNA binding"/>
    <property type="evidence" value="ECO:0007669"/>
    <property type="project" value="UniProtKB-KW"/>
</dbReference>
<dbReference type="PROSITE" id="PS50110">
    <property type="entry name" value="RESPONSE_REGULATORY"/>
    <property type="match status" value="1"/>
</dbReference>
<dbReference type="InterPro" id="IPR016032">
    <property type="entry name" value="Sig_transdc_resp-reg_C-effctor"/>
</dbReference>
<dbReference type="AlphaFoldDB" id="A0A1H7UF89"/>
<dbReference type="Pfam" id="PF00196">
    <property type="entry name" value="GerE"/>
    <property type="match status" value="1"/>
</dbReference>
<gene>
    <name evidence="8" type="ORF">SAMN05661044_03866</name>
</gene>